<dbReference type="PROSITE" id="PS00668">
    <property type="entry name" value="COMPLEX1_ND1_2"/>
    <property type="match status" value="1"/>
</dbReference>
<dbReference type="HAMAP" id="MF_01350">
    <property type="entry name" value="NDH1_NuoH"/>
    <property type="match status" value="1"/>
</dbReference>
<dbReference type="EMBL" id="MF422649">
    <property type="protein sequence ID" value="ATX61950.1"/>
    <property type="molecule type" value="Genomic_DNA"/>
</dbReference>
<evidence type="ECO:0000256" key="5">
    <source>
        <dbReference type="ARBA" id="ARBA00023136"/>
    </source>
</evidence>
<reference evidence="17" key="1">
    <citation type="submission" date="2017-06" db="EMBL/GenBank/DDBJ databases">
        <title>Intra-specific comparison of mitochondrial genome in Tremella fuciformis suggests a gene evolution hypothesis that the N-terminal was replaced by exogenetic one.</title>
        <authorList>
            <person name="Deng Y."/>
            <person name="Ming R."/>
            <person name="Xie B."/>
        </authorList>
    </citation>
    <scope>NUCLEOTIDE SEQUENCE</scope>
    <source>
        <strain evidence="9">TF01</strain>
        <strain evidence="10">TF04</strain>
        <strain evidence="11">TF05</strain>
        <strain evidence="12">TF06</strain>
        <strain evidence="13">TF07</strain>
        <strain evidence="14">TF08</strain>
        <strain evidence="15">TF09</strain>
        <strain evidence="16">TF11</strain>
        <strain evidence="17">TF12</strain>
        <strain evidence="18">TF15</strain>
    </source>
</reference>
<feature type="transmembrane region" description="Helical" evidence="8">
    <location>
        <begin position="179"/>
        <end position="198"/>
    </location>
</feature>
<dbReference type="EMBL" id="MF422651">
    <property type="protein sequence ID" value="ATX61994.1"/>
    <property type="molecule type" value="Genomic_DNA"/>
</dbReference>
<dbReference type="EMBL" id="MF422652">
    <property type="protein sequence ID" value="ATX62017.1"/>
    <property type="molecule type" value="Genomic_DNA"/>
</dbReference>
<comment type="similarity">
    <text evidence="2 6">Belongs to the complex I subunit 1 family.</text>
</comment>
<evidence type="ECO:0000313" key="12">
    <source>
        <dbReference type="EMBL" id="ATX61971.1"/>
    </source>
</evidence>
<keyword evidence="6" id="KW-0520">NAD</keyword>
<proteinExistence type="inferred from homology"/>
<dbReference type="GO" id="GO:0009060">
    <property type="term" value="P:aerobic respiration"/>
    <property type="evidence" value="ECO:0007669"/>
    <property type="project" value="TreeGrafter"/>
</dbReference>
<feature type="transmembrane region" description="Helical" evidence="8">
    <location>
        <begin position="151"/>
        <end position="173"/>
    </location>
</feature>
<feature type="transmembrane region" description="Helical" evidence="8">
    <location>
        <begin position="226"/>
        <end position="250"/>
    </location>
</feature>
<evidence type="ECO:0000313" key="17">
    <source>
        <dbReference type="EMBL" id="ATX62088.1"/>
    </source>
</evidence>
<keyword evidence="7 17" id="KW-0496">Mitochondrion</keyword>
<dbReference type="GeneID" id="35116983"/>
<evidence type="ECO:0000256" key="1">
    <source>
        <dbReference type="ARBA" id="ARBA00004141"/>
    </source>
</evidence>
<keyword evidence="7" id="KW-0830">Ubiquinone</keyword>
<dbReference type="EMBL" id="MF422656">
    <property type="protein sequence ID" value="ATX62107.1"/>
    <property type="molecule type" value="Genomic_DNA"/>
</dbReference>
<protein>
    <recommendedName>
        <fullName evidence="7">NADH-ubiquinone oxidoreductase chain 1</fullName>
        <ecNumber evidence="7">7.1.1.2</ecNumber>
    </recommendedName>
</protein>
<evidence type="ECO:0000256" key="4">
    <source>
        <dbReference type="ARBA" id="ARBA00022989"/>
    </source>
</evidence>
<dbReference type="GO" id="GO:0008137">
    <property type="term" value="F:NADH dehydrogenase (ubiquinone) activity"/>
    <property type="evidence" value="ECO:0007669"/>
    <property type="project" value="UniProtKB-EC"/>
</dbReference>
<accession>A0A2H4QBY2</accession>
<keyword evidence="5 8" id="KW-0472">Membrane</keyword>
<geneLocation type="mitochondrion" evidence="17"/>
<dbReference type="EMBL" id="MF422648">
    <property type="protein sequence ID" value="ATX61928.1"/>
    <property type="molecule type" value="Genomic_DNA"/>
</dbReference>
<dbReference type="InterPro" id="IPR018086">
    <property type="entry name" value="NADH_UbQ_OxRdtase_su1_CS"/>
</dbReference>
<evidence type="ECO:0000256" key="7">
    <source>
        <dbReference type="RuleBase" id="RU000473"/>
    </source>
</evidence>
<feature type="transmembrane region" description="Helical" evidence="8">
    <location>
        <begin position="109"/>
        <end position="130"/>
    </location>
</feature>
<keyword evidence="17" id="KW-0560">Oxidoreductase</keyword>
<dbReference type="PANTHER" id="PTHR11432:SF3">
    <property type="entry name" value="NADH-UBIQUINONE OXIDOREDUCTASE CHAIN 1"/>
    <property type="match status" value="1"/>
</dbReference>
<organism evidence="17">
    <name type="scientific">Tremella fuciformis</name>
    <dbReference type="NCBI Taxonomy" id="64657"/>
    <lineage>
        <taxon>Eukaryota</taxon>
        <taxon>Fungi</taxon>
        <taxon>Dikarya</taxon>
        <taxon>Basidiomycota</taxon>
        <taxon>Agaricomycotina</taxon>
        <taxon>Tremellomycetes</taxon>
        <taxon>Tremellales</taxon>
        <taxon>Tremellaceae</taxon>
        <taxon>Tremella</taxon>
    </lineage>
</organism>
<evidence type="ECO:0000256" key="6">
    <source>
        <dbReference type="RuleBase" id="RU000471"/>
    </source>
</evidence>
<feature type="transmembrane region" description="Helical" evidence="8">
    <location>
        <begin position="300"/>
        <end position="324"/>
    </location>
</feature>
<feature type="transmembrane region" description="Helical" evidence="8">
    <location>
        <begin position="270"/>
        <end position="288"/>
    </location>
</feature>
<evidence type="ECO:0000313" key="9">
    <source>
        <dbReference type="EMBL" id="ATX61907.1"/>
    </source>
</evidence>
<dbReference type="EC" id="7.1.1.2" evidence="7"/>
<comment type="catalytic activity">
    <reaction evidence="7">
        <text>a ubiquinone + NADH + 5 H(+)(in) = a ubiquinol + NAD(+) + 4 H(+)(out)</text>
        <dbReference type="Rhea" id="RHEA:29091"/>
        <dbReference type="Rhea" id="RHEA-COMP:9565"/>
        <dbReference type="Rhea" id="RHEA-COMP:9566"/>
        <dbReference type="ChEBI" id="CHEBI:15378"/>
        <dbReference type="ChEBI" id="CHEBI:16389"/>
        <dbReference type="ChEBI" id="CHEBI:17976"/>
        <dbReference type="ChEBI" id="CHEBI:57540"/>
        <dbReference type="ChEBI" id="CHEBI:57945"/>
        <dbReference type="EC" id="7.1.1.2"/>
    </reaction>
</comment>
<comment type="subcellular location">
    <subcellularLocation>
        <location evidence="1">Membrane</location>
        <topology evidence="1">Multi-pass membrane protein</topology>
    </subcellularLocation>
    <subcellularLocation>
        <location evidence="6">Mitochondrion inner membrane</location>
        <topology evidence="6">Multi-pass membrane protein</topology>
    </subcellularLocation>
</comment>
<gene>
    <name evidence="17" type="primary">nad1</name>
</gene>
<keyword evidence="3 6" id="KW-0812">Transmembrane</keyword>
<dbReference type="PROSITE" id="PS00667">
    <property type="entry name" value="COMPLEX1_ND1_1"/>
    <property type="match status" value="1"/>
</dbReference>
<feature type="transmembrane region" description="Helical" evidence="8">
    <location>
        <begin position="6"/>
        <end position="28"/>
    </location>
</feature>
<dbReference type="GO" id="GO:0003954">
    <property type="term" value="F:NADH dehydrogenase activity"/>
    <property type="evidence" value="ECO:0007669"/>
    <property type="project" value="TreeGrafter"/>
</dbReference>
<sequence length="329" mass="36530">MLTALYNLLEVLIVLVPILLSVAFMTIIERKVLAAMQRRVGPNKVGYYGVLQPFADALKLVVKETVVPAQATKSLFFLAPVITLIFSLLGWAVIPFGAGLTITDFSLGILYTLAISSVGVYGVLFAGWSANSKYAFLGSLRSTAQMISYELILSSAILTVILLTGSFNIISIIENQEATWFILPLLPMFIIFFISALAETNRTPFDLPEAESELVAGFFTEHSGMIFVFFFLGEYCSIVLMSTLTAILFFGGYNMPELFINDTFVNLQRIVLGLKTCLFCFLFVWFRATLPRLRYDQLMVFCWTGMLPLAIALIVLVPSVLVAFDVTPY</sequence>
<dbReference type="Pfam" id="PF00146">
    <property type="entry name" value="NADHdh"/>
    <property type="match status" value="1"/>
</dbReference>
<evidence type="ECO:0000313" key="16">
    <source>
        <dbReference type="EMBL" id="ATX62060.1"/>
    </source>
</evidence>
<feature type="transmembrane region" description="Helical" evidence="8">
    <location>
        <begin position="75"/>
        <end position="97"/>
    </location>
</feature>
<evidence type="ECO:0000313" key="14">
    <source>
        <dbReference type="EMBL" id="ATX62017.1"/>
    </source>
</evidence>
<dbReference type="EMBL" id="MF422647">
    <property type="protein sequence ID" value="ATX61907.1"/>
    <property type="molecule type" value="Genomic_DNA"/>
</dbReference>
<dbReference type="GO" id="GO:0005743">
    <property type="term" value="C:mitochondrial inner membrane"/>
    <property type="evidence" value="ECO:0007669"/>
    <property type="project" value="UniProtKB-SubCell"/>
</dbReference>
<evidence type="ECO:0000256" key="3">
    <source>
        <dbReference type="ARBA" id="ARBA00022692"/>
    </source>
</evidence>
<dbReference type="InterPro" id="IPR001694">
    <property type="entry name" value="NADH_UbQ_OxRdtase_su1/FPO"/>
</dbReference>
<dbReference type="EMBL" id="MF422650">
    <property type="protein sequence ID" value="ATX61971.1"/>
    <property type="molecule type" value="Genomic_DNA"/>
</dbReference>
<evidence type="ECO:0000256" key="2">
    <source>
        <dbReference type="ARBA" id="ARBA00010535"/>
    </source>
</evidence>
<dbReference type="NCBIfam" id="NF004741">
    <property type="entry name" value="PRK06076.1-2"/>
    <property type="match status" value="1"/>
</dbReference>
<evidence type="ECO:0000313" key="18">
    <source>
        <dbReference type="EMBL" id="ATX62107.1"/>
    </source>
</evidence>
<dbReference type="EMBL" id="MF422654">
    <property type="protein sequence ID" value="ATX62060.1"/>
    <property type="molecule type" value="Genomic_DNA"/>
</dbReference>
<dbReference type="EMBL" id="MF422655">
    <property type="protein sequence ID" value="ATX62088.1"/>
    <property type="molecule type" value="Genomic_DNA"/>
</dbReference>
<evidence type="ECO:0000313" key="13">
    <source>
        <dbReference type="EMBL" id="ATX61994.1"/>
    </source>
</evidence>
<dbReference type="RefSeq" id="YP_009445629.1">
    <property type="nucleotide sequence ID" value="NC_036422.1"/>
</dbReference>
<dbReference type="PANTHER" id="PTHR11432">
    <property type="entry name" value="NADH DEHYDROGENASE SUBUNIT 1"/>
    <property type="match status" value="1"/>
</dbReference>
<dbReference type="AlphaFoldDB" id="A0A2H4QBY2"/>
<evidence type="ECO:0000313" key="15">
    <source>
        <dbReference type="EMBL" id="ATX62041.1"/>
    </source>
</evidence>
<evidence type="ECO:0000313" key="10">
    <source>
        <dbReference type="EMBL" id="ATX61928.1"/>
    </source>
</evidence>
<evidence type="ECO:0000313" key="11">
    <source>
        <dbReference type="EMBL" id="ATX61950.1"/>
    </source>
</evidence>
<dbReference type="EMBL" id="MF422653">
    <property type="protein sequence ID" value="ATX62041.1"/>
    <property type="molecule type" value="Genomic_DNA"/>
</dbReference>
<name>A0A2H4QBY2_9TREE</name>
<evidence type="ECO:0000256" key="8">
    <source>
        <dbReference type="SAM" id="Phobius"/>
    </source>
</evidence>
<keyword evidence="4 8" id="KW-1133">Transmembrane helix</keyword>